<reference evidence="1 2" key="1">
    <citation type="submission" date="2024-11" db="EMBL/GenBank/DDBJ databases">
        <title>Adaptive evolution of stress response genes in parasites aligns with host niche diversity.</title>
        <authorList>
            <person name="Hahn C."/>
            <person name="Resl P."/>
        </authorList>
    </citation>
    <scope>NUCLEOTIDE SEQUENCE [LARGE SCALE GENOMIC DNA]</scope>
    <source>
        <strain evidence="1">EGGRZ-B1_66</strain>
        <tissue evidence="1">Body</tissue>
    </source>
</reference>
<keyword evidence="2" id="KW-1185">Reference proteome</keyword>
<dbReference type="Proteomes" id="UP001626550">
    <property type="component" value="Unassembled WGS sequence"/>
</dbReference>
<evidence type="ECO:0000313" key="1">
    <source>
        <dbReference type="EMBL" id="KAL3312791.1"/>
    </source>
</evidence>
<organism evidence="1 2">
    <name type="scientific">Cichlidogyrus casuarinus</name>
    <dbReference type="NCBI Taxonomy" id="1844966"/>
    <lineage>
        <taxon>Eukaryota</taxon>
        <taxon>Metazoa</taxon>
        <taxon>Spiralia</taxon>
        <taxon>Lophotrochozoa</taxon>
        <taxon>Platyhelminthes</taxon>
        <taxon>Monogenea</taxon>
        <taxon>Monopisthocotylea</taxon>
        <taxon>Dactylogyridea</taxon>
        <taxon>Ancyrocephalidae</taxon>
        <taxon>Cichlidogyrus</taxon>
    </lineage>
</organism>
<accession>A0ABD2Q236</accession>
<comment type="caution">
    <text evidence="1">The sequence shown here is derived from an EMBL/GenBank/DDBJ whole genome shotgun (WGS) entry which is preliminary data.</text>
</comment>
<name>A0ABD2Q236_9PLAT</name>
<proteinExistence type="predicted"/>
<protein>
    <submittedName>
        <fullName evidence="1">Uncharacterized protein</fullName>
    </submittedName>
</protein>
<evidence type="ECO:0000313" key="2">
    <source>
        <dbReference type="Proteomes" id="UP001626550"/>
    </source>
</evidence>
<dbReference type="AlphaFoldDB" id="A0ABD2Q236"/>
<dbReference type="EMBL" id="JBJKFK010001549">
    <property type="protein sequence ID" value="KAL3312791.1"/>
    <property type="molecule type" value="Genomic_DNA"/>
</dbReference>
<sequence length="213" mass="24173">MNVLVLQLKEGSSVLRQMVELSHILTKLEILPEQSKVHYFEDVGLRTRGRVLAEKPPKGSLQVSILMVSRPSTLSTASAAPFSNRLIQNMDSTWELYSAFSRGMVLAGYNKAVPVACGGWKTAQGEVVKERTLLDHALAFELMVKVYTDYVTQNVQYRGRPVEPDKFIASWLLSRAEQEPLLQQSLRATRLCQSDCVKQFLNRQISHRIFLRH</sequence>
<gene>
    <name evidence="1" type="ORF">Ciccas_008613</name>
</gene>